<evidence type="ECO:0000256" key="1">
    <source>
        <dbReference type="PROSITE-ProRule" id="PRU01193"/>
    </source>
</evidence>
<evidence type="ECO:0000259" key="3">
    <source>
        <dbReference type="PROSITE" id="PS51846"/>
    </source>
</evidence>
<organism evidence="4 5">
    <name type="scientific">Tilletia horrida</name>
    <dbReference type="NCBI Taxonomy" id="155126"/>
    <lineage>
        <taxon>Eukaryota</taxon>
        <taxon>Fungi</taxon>
        <taxon>Dikarya</taxon>
        <taxon>Basidiomycota</taxon>
        <taxon>Ustilaginomycotina</taxon>
        <taxon>Exobasidiomycetes</taxon>
        <taxon>Tilletiales</taxon>
        <taxon>Tilletiaceae</taxon>
        <taxon>Tilletia</taxon>
    </lineage>
</organism>
<dbReference type="Pfam" id="PF01595">
    <property type="entry name" value="CNNM"/>
    <property type="match status" value="1"/>
</dbReference>
<keyword evidence="1 2" id="KW-0472">Membrane</keyword>
<protein>
    <recommendedName>
        <fullName evidence="3">CNNM transmembrane domain-containing protein</fullName>
    </recommendedName>
</protein>
<dbReference type="GO" id="GO:0005737">
    <property type="term" value="C:cytoplasm"/>
    <property type="evidence" value="ECO:0007669"/>
    <property type="project" value="TreeGrafter"/>
</dbReference>
<dbReference type="AlphaFoldDB" id="A0AAN6JUY4"/>
<dbReference type="GO" id="GO:0016020">
    <property type="term" value="C:membrane"/>
    <property type="evidence" value="ECO:0007669"/>
    <property type="project" value="UniProtKB-UniRule"/>
</dbReference>
<reference evidence="4" key="1">
    <citation type="journal article" date="2023" name="PhytoFront">
        <title>Draft Genome Resources of Seven Strains of Tilletia horrida, Causal Agent of Kernel Smut of Rice.</title>
        <authorList>
            <person name="Khanal S."/>
            <person name="Antony Babu S."/>
            <person name="Zhou X.G."/>
        </authorList>
    </citation>
    <scope>NUCLEOTIDE SEQUENCE</scope>
    <source>
        <strain evidence="4">TX6</strain>
    </source>
</reference>
<evidence type="ECO:0000313" key="4">
    <source>
        <dbReference type="EMBL" id="KAK0542981.1"/>
    </source>
</evidence>
<feature type="transmembrane region" description="Helical" evidence="2">
    <location>
        <begin position="7"/>
        <end position="31"/>
    </location>
</feature>
<gene>
    <name evidence="4" type="ORF">OC846_006567</name>
</gene>
<feature type="non-terminal residue" evidence="4">
    <location>
        <position position="210"/>
    </location>
</feature>
<feature type="transmembrane region" description="Helical" evidence="2">
    <location>
        <begin position="88"/>
        <end position="107"/>
    </location>
</feature>
<dbReference type="GO" id="GO:0010960">
    <property type="term" value="P:magnesium ion homeostasis"/>
    <property type="evidence" value="ECO:0007669"/>
    <property type="project" value="InterPro"/>
</dbReference>
<accession>A0AAN6JUY4</accession>
<evidence type="ECO:0000256" key="2">
    <source>
        <dbReference type="SAM" id="Phobius"/>
    </source>
</evidence>
<dbReference type="GO" id="GO:0030026">
    <property type="term" value="P:intracellular manganese ion homeostasis"/>
    <property type="evidence" value="ECO:0007669"/>
    <property type="project" value="TreeGrafter"/>
</dbReference>
<keyword evidence="1 2" id="KW-0812">Transmembrane</keyword>
<keyword evidence="5" id="KW-1185">Reference proteome</keyword>
<keyword evidence="1 2" id="KW-1133">Transmembrane helix</keyword>
<dbReference type="PANTHER" id="PTHR12064">
    <property type="entry name" value="METAL TRANSPORTER CNNM"/>
    <property type="match status" value="1"/>
</dbReference>
<dbReference type="Proteomes" id="UP001176517">
    <property type="component" value="Unassembled WGS sequence"/>
</dbReference>
<comment type="caution">
    <text evidence="4">The sequence shown here is derived from an EMBL/GenBank/DDBJ whole genome shotgun (WGS) entry which is preliminary data.</text>
</comment>
<dbReference type="PROSITE" id="PS51846">
    <property type="entry name" value="CNNM"/>
    <property type="match status" value="1"/>
</dbReference>
<feature type="domain" description="CNNM transmembrane" evidence="3">
    <location>
        <begin position="2"/>
        <end position="186"/>
    </location>
</feature>
<dbReference type="PANTHER" id="PTHR12064:SF90">
    <property type="entry name" value="CNNM TRANSMEMBRANE DOMAIN-CONTAINING PROTEIN"/>
    <property type="match status" value="1"/>
</dbReference>
<feature type="transmembrane region" description="Helical" evidence="2">
    <location>
        <begin position="119"/>
        <end position="141"/>
    </location>
</feature>
<dbReference type="EMBL" id="JAPDMZ010000417">
    <property type="protein sequence ID" value="KAK0542981.1"/>
    <property type="molecule type" value="Genomic_DNA"/>
</dbReference>
<proteinExistence type="predicted"/>
<dbReference type="InterPro" id="IPR045095">
    <property type="entry name" value="ACDP"/>
</dbReference>
<dbReference type="InterPro" id="IPR002550">
    <property type="entry name" value="CNNM"/>
</dbReference>
<sequence>MAVGEKVGFGILMPLLVLLSGLFAGLTLGYMSLDETQLQVLAAQGTPKQKQDAAKIVSVTKDRHLLLTTLLIANMITNETLPIIADPLLGGGVQAVVVSTVLVIIFAELIPQSVCARYGLVVGAAMVWPTRIIIFILYPVAWPVSRILHWLLGAHSGIVYRRAELKELVTMHAAANGKGGDLKGDTIMIVGGALDLQEKVVKDAMTPIDQ</sequence>
<name>A0AAN6JUY4_9BASI</name>
<evidence type="ECO:0000313" key="5">
    <source>
        <dbReference type="Proteomes" id="UP001176517"/>
    </source>
</evidence>